<reference evidence="16 17" key="1">
    <citation type="submission" date="2020-11" db="EMBL/GenBank/DDBJ databases">
        <title>genome sequence of strain KACC 18849.</title>
        <authorList>
            <person name="Gao J."/>
            <person name="Zhang X."/>
        </authorList>
    </citation>
    <scope>NUCLEOTIDE SEQUENCE [LARGE SCALE GENOMIC DNA]</scope>
    <source>
        <strain evidence="16 17">KACC 18849</strain>
    </source>
</reference>
<sequence>MRQIQTPARPRLKRRLIAGVALAFVSFSAAHAADPDLADAPDASAAEVDRVVVTAAKQTERKAALAQGDPASISVLTADVLERRGVASTLDLVNLTPNLYQPRNTMSYSAAQYFLRGIGELDAQGEPSVGTFVDGVYITRNLGAMQELLDVADIQVDRGPVIHLGHQVEGGAVRLTTVVPDNQVRRELLAGYGSFDEIKLGVLVSGPIVEDKVYGSFAISRHQRDGTDYNRTLGRRENDIALTQARAKLRFTPNADLDFTLALDGTADDSLNRGYGNLLNADKYALNSPIYPKNRYRQAGVTATTLYRLSPDWSLSSVTAWRVFEDHANYDNTGDRFARNSSPLRYYDNAWSQDLKLSGMAGKARIVAGIYLLYEDWITRRNVNASTTFYGSPNRIVFTPVHAAIDQKTYNAAAYVQTDYDLTPRLTLTGGLRYNLERHTTEETLSWLIAGGDHTFTLTDVSQVADELAILYGAPTATAWHVKAHKSWTQLLPRLAATFQAAPGVKAYASISQGAKSGGFDFRANSPSNSRQAVTPYAPEKVTTYEAGVKSDLSGGRVRLNGAVFWNDFTDIQISAYDPLTAMSRRFNAGDGHSVGIELEAAAQITSDWSLDATASWLDTELDTYRGTYSQVVLAGGAIVPTSAHSGSPLPNAPKFQGKVASDYRLPIGLPGEFTLGVDLSYQGATFLTAANSPYNRMPPQTFLDAALRWKSPDGAWRAALRGRNLLDRRYLVWSGLGTTNGSPAYATFYSASWTDPRTVYLEVRHSF</sequence>
<feature type="signal peptide" evidence="13">
    <location>
        <begin position="1"/>
        <end position="32"/>
    </location>
</feature>
<dbReference type="Gene3D" id="2.40.170.20">
    <property type="entry name" value="TonB-dependent receptor, beta-barrel domain"/>
    <property type="match status" value="1"/>
</dbReference>
<dbReference type="Pfam" id="PF07715">
    <property type="entry name" value="Plug"/>
    <property type="match status" value="1"/>
</dbReference>
<keyword evidence="3 11" id="KW-1134">Transmembrane beta strand</keyword>
<evidence type="ECO:0000256" key="3">
    <source>
        <dbReference type="ARBA" id="ARBA00022452"/>
    </source>
</evidence>
<evidence type="ECO:0000256" key="12">
    <source>
        <dbReference type="RuleBase" id="RU003357"/>
    </source>
</evidence>
<comment type="caution">
    <text evidence="16">The sequence shown here is derived from an EMBL/GenBank/DDBJ whole genome shotgun (WGS) entry which is preliminary data.</text>
</comment>
<evidence type="ECO:0000256" key="5">
    <source>
        <dbReference type="ARBA" id="ARBA00022692"/>
    </source>
</evidence>
<feature type="chain" id="PRO_5045362319" evidence="13">
    <location>
        <begin position="33"/>
        <end position="768"/>
    </location>
</feature>
<evidence type="ECO:0000313" key="17">
    <source>
        <dbReference type="Proteomes" id="UP000639859"/>
    </source>
</evidence>
<comment type="similarity">
    <text evidence="11 12">Belongs to the TonB-dependent receptor family.</text>
</comment>
<dbReference type="PROSITE" id="PS52016">
    <property type="entry name" value="TONB_DEPENDENT_REC_3"/>
    <property type="match status" value="1"/>
</dbReference>
<protein>
    <submittedName>
        <fullName evidence="16">TonB-dependent receptor</fullName>
    </submittedName>
</protein>
<dbReference type="Pfam" id="PF00593">
    <property type="entry name" value="TonB_dep_Rec_b-barrel"/>
    <property type="match status" value="1"/>
</dbReference>
<evidence type="ECO:0000256" key="4">
    <source>
        <dbReference type="ARBA" id="ARBA00022496"/>
    </source>
</evidence>
<keyword evidence="9 11" id="KW-0472">Membrane</keyword>
<keyword evidence="10 11" id="KW-0998">Cell outer membrane</keyword>
<dbReference type="Proteomes" id="UP000639859">
    <property type="component" value="Unassembled WGS sequence"/>
</dbReference>
<dbReference type="PANTHER" id="PTHR32552">
    <property type="entry name" value="FERRICHROME IRON RECEPTOR-RELATED"/>
    <property type="match status" value="1"/>
</dbReference>
<name>A0ABS0SW68_9CAUL</name>
<dbReference type="InterPro" id="IPR000531">
    <property type="entry name" value="Beta-barrel_TonB"/>
</dbReference>
<dbReference type="InterPro" id="IPR036942">
    <property type="entry name" value="Beta-barrel_TonB_sf"/>
</dbReference>
<keyword evidence="16" id="KW-0675">Receptor</keyword>
<evidence type="ECO:0000256" key="10">
    <source>
        <dbReference type="ARBA" id="ARBA00023237"/>
    </source>
</evidence>
<keyword evidence="13" id="KW-0732">Signal</keyword>
<keyword evidence="17" id="KW-1185">Reference proteome</keyword>
<proteinExistence type="inferred from homology"/>
<keyword evidence="6" id="KW-0408">Iron</keyword>
<organism evidence="16 17">
    <name type="scientific">Caulobacter hibisci</name>
    <dbReference type="NCBI Taxonomy" id="2035993"/>
    <lineage>
        <taxon>Bacteria</taxon>
        <taxon>Pseudomonadati</taxon>
        <taxon>Pseudomonadota</taxon>
        <taxon>Alphaproteobacteria</taxon>
        <taxon>Caulobacterales</taxon>
        <taxon>Caulobacteraceae</taxon>
        <taxon>Caulobacter</taxon>
    </lineage>
</organism>
<evidence type="ECO:0000313" key="16">
    <source>
        <dbReference type="EMBL" id="MBI1682882.1"/>
    </source>
</evidence>
<dbReference type="SUPFAM" id="SSF56935">
    <property type="entry name" value="Porins"/>
    <property type="match status" value="1"/>
</dbReference>
<dbReference type="EMBL" id="JADWOX010000002">
    <property type="protein sequence ID" value="MBI1682882.1"/>
    <property type="molecule type" value="Genomic_DNA"/>
</dbReference>
<keyword evidence="2 11" id="KW-0813">Transport</keyword>
<feature type="domain" description="TonB-dependent receptor plug" evidence="15">
    <location>
        <begin position="70"/>
        <end position="160"/>
    </location>
</feature>
<evidence type="ECO:0000256" key="1">
    <source>
        <dbReference type="ARBA" id="ARBA00004571"/>
    </source>
</evidence>
<accession>A0ABS0SW68</accession>
<keyword evidence="4" id="KW-0410">Iron transport</keyword>
<dbReference type="RefSeq" id="WP_198574826.1">
    <property type="nucleotide sequence ID" value="NZ_JADWOX010000002.1"/>
</dbReference>
<evidence type="ECO:0000259" key="14">
    <source>
        <dbReference type="Pfam" id="PF00593"/>
    </source>
</evidence>
<comment type="subcellular location">
    <subcellularLocation>
        <location evidence="1 11">Cell outer membrane</location>
        <topology evidence="1 11">Multi-pass membrane protein</topology>
    </subcellularLocation>
</comment>
<keyword evidence="5 11" id="KW-0812">Transmembrane</keyword>
<feature type="domain" description="TonB-dependent receptor-like beta-barrel" evidence="14">
    <location>
        <begin position="236"/>
        <end position="726"/>
    </location>
</feature>
<evidence type="ECO:0000256" key="9">
    <source>
        <dbReference type="ARBA" id="ARBA00023136"/>
    </source>
</evidence>
<keyword evidence="8 12" id="KW-0798">TonB box</keyword>
<evidence type="ECO:0000256" key="6">
    <source>
        <dbReference type="ARBA" id="ARBA00023004"/>
    </source>
</evidence>
<dbReference type="InterPro" id="IPR039426">
    <property type="entry name" value="TonB-dep_rcpt-like"/>
</dbReference>
<dbReference type="PANTHER" id="PTHR32552:SF81">
    <property type="entry name" value="TONB-DEPENDENT OUTER MEMBRANE RECEPTOR"/>
    <property type="match status" value="1"/>
</dbReference>
<dbReference type="InterPro" id="IPR012910">
    <property type="entry name" value="Plug_dom"/>
</dbReference>
<evidence type="ECO:0000256" key="13">
    <source>
        <dbReference type="SAM" id="SignalP"/>
    </source>
</evidence>
<evidence type="ECO:0000256" key="2">
    <source>
        <dbReference type="ARBA" id="ARBA00022448"/>
    </source>
</evidence>
<keyword evidence="7" id="KW-0406">Ion transport</keyword>
<evidence type="ECO:0000256" key="11">
    <source>
        <dbReference type="PROSITE-ProRule" id="PRU01360"/>
    </source>
</evidence>
<evidence type="ECO:0000256" key="8">
    <source>
        <dbReference type="ARBA" id="ARBA00023077"/>
    </source>
</evidence>
<evidence type="ECO:0000256" key="7">
    <source>
        <dbReference type="ARBA" id="ARBA00023065"/>
    </source>
</evidence>
<evidence type="ECO:0000259" key="15">
    <source>
        <dbReference type="Pfam" id="PF07715"/>
    </source>
</evidence>
<gene>
    <name evidence="16" type="ORF">I4Q42_04280</name>
</gene>